<dbReference type="STRING" id="84645.A0A498LMF8"/>
<dbReference type="AlphaFoldDB" id="A0A498LMF8"/>
<keyword evidence="6" id="KW-0393">Immunoglobulin domain</keyword>
<dbReference type="InterPro" id="IPR003598">
    <property type="entry name" value="Ig_sub2"/>
</dbReference>
<dbReference type="InterPro" id="IPR003597">
    <property type="entry name" value="Ig_C1-set"/>
</dbReference>
<dbReference type="GO" id="GO:0016020">
    <property type="term" value="C:membrane"/>
    <property type="evidence" value="ECO:0007669"/>
    <property type="project" value="UniProtKB-SubCell"/>
</dbReference>
<accession>A0A498LMF8</accession>
<dbReference type="PROSITE" id="PS50835">
    <property type="entry name" value="IG_LIKE"/>
    <property type="match status" value="2"/>
</dbReference>
<keyword evidence="5" id="KW-0675">Receptor</keyword>
<keyword evidence="4 7" id="KW-0472">Membrane</keyword>
<reference evidence="10 11" key="1">
    <citation type="submission" date="2018-03" db="EMBL/GenBank/DDBJ databases">
        <title>Draft genome sequence of Rohu Carp (Labeo rohita).</title>
        <authorList>
            <person name="Das P."/>
            <person name="Kushwaha B."/>
            <person name="Joshi C.G."/>
            <person name="Kumar D."/>
            <person name="Nagpure N.S."/>
            <person name="Sahoo L."/>
            <person name="Das S.P."/>
            <person name="Bit A."/>
            <person name="Patnaik S."/>
            <person name="Meher P.K."/>
            <person name="Jayasankar P."/>
            <person name="Koringa P.G."/>
            <person name="Patel N.V."/>
            <person name="Hinsu A.T."/>
            <person name="Kumar R."/>
            <person name="Pandey M."/>
            <person name="Agarwal S."/>
            <person name="Srivastava S."/>
            <person name="Singh M."/>
            <person name="Iquebal M.A."/>
            <person name="Jaiswal S."/>
            <person name="Angadi U.B."/>
            <person name="Kumar N."/>
            <person name="Raza M."/>
            <person name="Shah T.M."/>
            <person name="Rai A."/>
            <person name="Jena J.K."/>
        </authorList>
    </citation>
    <scope>NUCLEOTIDE SEQUENCE [LARGE SCALE GENOMIC DNA]</scope>
    <source>
        <strain evidence="10">DASCIFA01</strain>
        <tissue evidence="10">Testis</tissue>
    </source>
</reference>
<evidence type="ECO:0000256" key="1">
    <source>
        <dbReference type="ARBA" id="ARBA00004370"/>
    </source>
</evidence>
<gene>
    <name evidence="10" type="ORF">ROHU_010977</name>
</gene>
<dbReference type="SMART" id="SM00409">
    <property type="entry name" value="IG"/>
    <property type="match status" value="2"/>
</dbReference>
<dbReference type="PANTHER" id="PTHR19256:SF65">
    <property type="entry name" value="T CELL RECEPTOR GAMMA CONSTANT 1-RELATED"/>
    <property type="match status" value="1"/>
</dbReference>
<evidence type="ECO:0000256" key="6">
    <source>
        <dbReference type="ARBA" id="ARBA00023319"/>
    </source>
</evidence>
<feature type="domain" description="Ig-like" evidence="9">
    <location>
        <begin position="16"/>
        <end position="124"/>
    </location>
</feature>
<feature type="transmembrane region" description="Helical" evidence="7">
    <location>
        <begin position="229"/>
        <end position="249"/>
    </location>
</feature>
<feature type="transmembrane region" description="Helical" evidence="7">
    <location>
        <begin position="150"/>
        <end position="170"/>
    </location>
</feature>
<dbReference type="Pfam" id="PF07654">
    <property type="entry name" value="C1-set"/>
    <property type="match status" value="1"/>
</dbReference>
<feature type="transmembrane region" description="Helical" evidence="7">
    <location>
        <begin position="182"/>
        <end position="209"/>
    </location>
</feature>
<evidence type="ECO:0000313" key="11">
    <source>
        <dbReference type="Proteomes" id="UP000290572"/>
    </source>
</evidence>
<evidence type="ECO:0000256" key="3">
    <source>
        <dbReference type="ARBA" id="ARBA00022989"/>
    </source>
</evidence>
<keyword evidence="2 7" id="KW-0812">Transmembrane</keyword>
<sequence>MITIFCAFFTLLTCVSGVTVLTQSPLITASKGQTAKLDCNLGTVTNDAARWYKQTPGGVPQYVLIFYHGWSSVSYGSGFSAPKFTSTHSSQSDYSLIINNVDVDDSAVYYCYTWDGSVSEGSLSSLYENLILSDSLHLFTKLNLLITVKMLIIFYCIILTLLSSLLYSTAHLHTSTPNHKMITIFCAFFTLLTCVSGVTVLTQCSSLTVNKALFYSTAHLHTSTPNHKMITIFCAFFTLLTCVSGVTVLTQSPLITVNKGQTAKLDCNLGTVTTESARWYKQTPGGVPQHVLRFRSSWSSVSYGSGFSAPKFTSTHSSETDYNLIINNVDVDDSAVYYCNTWDNTDKEEELSSSKVTLVCLINHMSGALADVRWLVNGNSVTEGVFTGSAEQQPDKKFKMSSSLTIERSEWDKDTQLTCEATTASKTTSKSIKKSDCSD</sequence>
<protein>
    <submittedName>
        <fullName evidence="10">Ig heavy chain Mem5-like protein</fullName>
    </submittedName>
</protein>
<dbReference type="Gene3D" id="2.60.40.10">
    <property type="entry name" value="Immunoglobulins"/>
    <property type="match status" value="3"/>
</dbReference>
<dbReference type="Pfam" id="PF07686">
    <property type="entry name" value="V-set"/>
    <property type="match status" value="1"/>
</dbReference>
<dbReference type="CDD" id="cd00099">
    <property type="entry name" value="IgV"/>
    <property type="match status" value="2"/>
</dbReference>
<proteinExistence type="predicted"/>
<dbReference type="SMART" id="SM00406">
    <property type="entry name" value="IGv"/>
    <property type="match status" value="2"/>
</dbReference>
<evidence type="ECO:0000256" key="8">
    <source>
        <dbReference type="SAM" id="SignalP"/>
    </source>
</evidence>
<evidence type="ECO:0000313" key="10">
    <source>
        <dbReference type="EMBL" id="RXN09559.1"/>
    </source>
</evidence>
<dbReference type="InterPro" id="IPR036179">
    <property type="entry name" value="Ig-like_dom_sf"/>
</dbReference>
<name>A0A498LMF8_LABRO</name>
<evidence type="ECO:0000256" key="2">
    <source>
        <dbReference type="ARBA" id="ARBA00022692"/>
    </source>
</evidence>
<dbReference type="SMART" id="SM00407">
    <property type="entry name" value="IGc1"/>
    <property type="match status" value="1"/>
</dbReference>
<evidence type="ECO:0000259" key="9">
    <source>
        <dbReference type="PROSITE" id="PS50835"/>
    </source>
</evidence>
<dbReference type="InterPro" id="IPR007110">
    <property type="entry name" value="Ig-like_dom"/>
</dbReference>
<feature type="chain" id="PRO_5019811550" evidence="8">
    <location>
        <begin position="18"/>
        <end position="439"/>
    </location>
</feature>
<dbReference type="InterPro" id="IPR003599">
    <property type="entry name" value="Ig_sub"/>
</dbReference>
<dbReference type="CDD" id="cd07699">
    <property type="entry name" value="IgC1_L"/>
    <property type="match status" value="1"/>
</dbReference>
<feature type="domain" description="Ig-like" evidence="9">
    <location>
        <begin position="310"/>
        <end position="429"/>
    </location>
</feature>
<keyword evidence="11" id="KW-1185">Reference proteome</keyword>
<dbReference type="SMART" id="SM00408">
    <property type="entry name" value="IGc2"/>
    <property type="match status" value="2"/>
</dbReference>
<dbReference type="SUPFAM" id="SSF48726">
    <property type="entry name" value="Immunoglobulin"/>
    <property type="match status" value="3"/>
</dbReference>
<feature type="signal peptide" evidence="8">
    <location>
        <begin position="1"/>
        <end position="17"/>
    </location>
</feature>
<evidence type="ECO:0000256" key="5">
    <source>
        <dbReference type="ARBA" id="ARBA00023170"/>
    </source>
</evidence>
<organism evidence="10 11">
    <name type="scientific">Labeo rohita</name>
    <name type="common">Indian major carp</name>
    <name type="synonym">Cyprinus rohita</name>
    <dbReference type="NCBI Taxonomy" id="84645"/>
    <lineage>
        <taxon>Eukaryota</taxon>
        <taxon>Metazoa</taxon>
        <taxon>Chordata</taxon>
        <taxon>Craniata</taxon>
        <taxon>Vertebrata</taxon>
        <taxon>Euteleostomi</taxon>
        <taxon>Actinopterygii</taxon>
        <taxon>Neopterygii</taxon>
        <taxon>Teleostei</taxon>
        <taxon>Ostariophysi</taxon>
        <taxon>Cypriniformes</taxon>
        <taxon>Cyprinidae</taxon>
        <taxon>Labeoninae</taxon>
        <taxon>Labeonini</taxon>
        <taxon>Labeo</taxon>
    </lineage>
</organism>
<comment type="subcellular location">
    <subcellularLocation>
        <location evidence="1">Membrane</location>
    </subcellularLocation>
</comment>
<dbReference type="InterPro" id="IPR013783">
    <property type="entry name" value="Ig-like_fold"/>
</dbReference>
<dbReference type="InterPro" id="IPR013106">
    <property type="entry name" value="Ig_V-set"/>
</dbReference>
<dbReference type="EMBL" id="QBIY01013257">
    <property type="protein sequence ID" value="RXN09559.1"/>
    <property type="molecule type" value="Genomic_DNA"/>
</dbReference>
<keyword evidence="8" id="KW-0732">Signal</keyword>
<comment type="caution">
    <text evidence="10">The sequence shown here is derived from an EMBL/GenBank/DDBJ whole genome shotgun (WGS) entry which is preliminary data.</text>
</comment>
<dbReference type="PANTHER" id="PTHR19256">
    <property type="entry name" value="T-CELL RECEPTOR GAMMA CHAIN"/>
    <property type="match status" value="1"/>
</dbReference>
<evidence type="ECO:0000256" key="4">
    <source>
        <dbReference type="ARBA" id="ARBA00023136"/>
    </source>
</evidence>
<dbReference type="InterPro" id="IPR051117">
    <property type="entry name" value="TRG_var/const_region"/>
</dbReference>
<dbReference type="Proteomes" id="UP000290572">
    <property type="component" value="Unassembled WGS sequence"/>
</dbReference>
<keyword evidence="3 7" id="KW-1133">Transmembrane helix</keyword>
<evidence type="ECO:0000256" key="7">
    <source>
        <dbReference type="SAM" id="Phobius"/>
    </source>
</evidence>